<dbReference type="PROSITE" id="PS50005">
    <property type="entry name" value="TPR"/>
    <property type="match status" value="4"/>
</dbReference>
<dbReference type="SUPFAM" id="SSF48452">
    <property type="entry name" value="TPR-like"/>
    <property type="match status" value="2"/>
</dbReference>
<dbReference type="Pfam" id="PF13424">
    <property type="entry name" value="TPR_12"/>
    <property type="match status" value="3"/>
</dbReference>
<proteinExistence type="predicted"/>
<keyword evidence="5" id="KW-1185">Reference proteome</keyword>
<dbReference type="PANTHER" id="PTHR10098">
    <property type="entry name" value="RAPSYN-RELATED"/>
    <property type="match status" value="1"/>
</dbReference>
<dbReference type="PROSITE" id="PS50104">
    <property type="entry name" value="TIR"/>
    <property type="match status" value="1"/>
</dbReference>
<dbReference type="PROSITE" id="PS50293">
    <property type="entry name" value="TPR_REGION"/>
    <property type="match status" value="2"/>
</dbReference>
<organism evidence="4 5">
    <name type="scientific">Sphaerisporangium aureirubrum</name>
    <dbReference type="NCBI Taxonomy" id="1544736"/>
    <lineage>
        <taxon>Bacteria</taxon>
        <taxon>Bacillati</taxon>
        <taxon>Actinomycetota</taxon>
        <taxon>Actinomycetes</taxon>
        <taxon>Streptosporangiales</taxon>
        <taxon>Streptosporangiaceae</taxon>
        <taxon>Sphaerisporangium</taxon>
    </lineage>
</organism>
<dbReference type="SUPFAM" id="SSF52200">
    <property type="entry name" value="Toll/Interleukin receptor TIR domain"/>
    <property type="match status" value="1"/>
</dbReference>
<dbReference type="Proteomes" id="UP001596137">
    <property type="component" value="Unassembled WGS sequence"/>
</dbReference>
<name>A0ABW1NB96_9ACTN</name>
<dbReference type="Pfam" id="PF13191">
    <property type="entry name" value="AAA_16"/>
    <property type="match status" value="1"/>
</dbReference>
<evidence type="ECO:0000313" key="5">
    <source>
        <dbReference type="Proteomes" id="UP001596137"/>
    </source>
</evidence>
<feature type="domain" description="TIR" evidence="3">
    <location>
        <begin position="1"/>
        <end position="134"/>
    </location>
</feature>
<gene>
    <name evidence="4" type="ORF">ACFP1K_05655</name>
</gene>
<dbReference type="Pfam" id="PF12770">
    <property type="entry name" value="CHAT"/>
    <property type="match status" value="1"/>
</dbReference>
<dbReference type="SMART" id="SM00255">
    <property type="entry name" value="TIR"/>
    <property type="match status" value="1"/>
</dbReference>
<evidence type="ECO:0000259" key="3">
    <source>
        <dbReference type="PROSITE" id="PS50104"/>
    </source>
</evidence>
<comment type="caution">
    <text evidence="4">The sequence shown here is derived from an EMBL/GenBank/DDBJ whole genome shotgun (WGS) entry which is preliminary data.</text>
</comment>
<dbReference type="InterPro" id="IPR035897">
    <property type="entry name" value="Toll_tir_struct_dom_sf"/>
</dbReference>
<dbReference type="SUPFAM" id="SSF52540">
    <property type="entry name" value="P-loop containing nucleoside triphosphate hydrolases"/>
    <property type="match status" value="1"/>
</dbReference>
<dbReference type="InterPro" id="IPR000157">
    <property type="entry name" value="TIR_dom"/>
</dbReference>
<feature type="region of interest" description="Disordered" evidence="2">
    <location>
        <begin position="132"/>
        <end position="159"/>
    </location>
</feature>
<dbReference type="Pfam" id="PF13676">
    <property type="entry name" value="TIR_2"/>
    <property type="match status" value="1"/>
</dbReference>
<dbReference type="InterPro" id="IPR024983">
    <property type="entry name" value="CHAT_dom"/>
</dbReference>
<feature type="repeat" description="TPR" evidence="1">
    <location>
        <begin position="1136"/>
        <end position="1169"/>
    </location>
</feature>
<evidence type="ECO:0000313" key="4">
    <source>
        <dbReference type="EMBL" id="MFC6080634.1"/>
    </source>
</evidence>
<feature type="repeat" description="TPR" evidence="1">
    <location>
        <begin position="1056"/>
        <end position="1089"/>
    </location>
</feature>
<evidence type="ECO:0000256" key="2">
    <source>
        <dbReference type="SAM" id="MobiDB-lite"/>
    </source>
</evidence>
<dbReference type="Gene3D" id="3.40.50.10140">
    <property type="entry name" value="Toll/interleukin-1 receptor homology (TIR) domain"/>
    <property type="match status" value="1"/>
</dbReference>
<dbReference type="InterPro" id="IPR041664">
    <property type="entry name" value="AAA_16"/>
</dbReference>
<keyword evidence="1" id="KW-0802">TPR repeat</keyword>
<dbReference type="Gene3D" id="3.40.50.300">
    <property type="entry name" value="P-loop containing nucleotide triphosphate hydrolases"/>
    <property type="match status" value="1"/>
</dbReference>
<dbReference type="SMART" id="SM00028">
    <property type="entry name" value="TPR"/>
    <property type="match status" value="5"/>
</dbReference>
<dbReference type="PANTHER" id="PTHR10098:SF108">
    <property type="entry name" value="TETRATRICOPEPTIDE REPEAT PROTEIN 28"/>
    <property type="match status" value="1"/>
</dbReference>
<dbReference type="InterPro" id="IPR019734">
    <property type="entry name" value="TPR_rpt"/>
</dbReference>
<dbReference type="Gene3D" id="1.25.40.10">
    <property type="entry name" value="Tetratricopeptide repeat domain"/>
    <property type="match status" value="2"/>
</dbReference>
<protein>
    <submittedName>
        <fullName evidence="4">Tetratricopeptide repeat protein</fullName>
    </submittedName>
</protein>
<dbReference type="EMBL" id="JBHSRF010000005">
    <property type="protein sequence ID" value="MFC6080634.1"/>
    <property type="molecule type" value="Genomic_DNA"/>
</dbReference>
<feature type="repeat" description="TPR" evidence="1">
    <location>
        <begin position="1096"/>
        <end position="1129"/>
    </location>
</feature>
<dbReference type="RefSeq" id="WP_380747617.1">
    <property type="nucleotide sequence ID" value="NZ_JBHSRF010000005.1"/>
</dbReference>
<dbReference type="InterPro" id="IPR011990">
    <property type="entry name" value="TPR-like_helical_dom_sf"/>
</dbReference>
<feature type="repeat" description="TPR" evidence="1">
    <location>
        <begin position="1176"/>
        <end position="1209"/>
    </location>
</feature>
<reference evidence="5" key="1">
    <citation type="journal article" date="2019" name="Int. J. Syst. Evol. Microbiol.">
        <title>The Global Catalogue of Microorganisms (GCM) 10K type strain sequencing project: providing services to taxonomists for standard genome sequencing and annotation.</title>
        <authorList>
            <consortium name="The Broad Institute Genomics Platform"/>
            <consortium name="The Broad Institute Genome Sequencing Center for Infectious Disease"/>
            <person name="Wu L."/>
            <person name="Ma J."/>
        </authorList>
    </citation>
    <scope>NUCLEOTIDE SEQUENCE [LARGE SCALE GENOMIC DNA]</scope>
    <source>
        <strain evidence="5">JCM 30346</strain>
    </source>
</reference>
<sequence>MTDAFIAYAPQDTTWVRWLADRLRAAGLTVAYKEVLESPGALIVDTIERAIGAAAHGILVFSRAALADGWVREAYQSLMRRSIEDQRRFIPVLIEDVELPEFAANRFHVDLSQADGPEADRRLADLIRALRDQAPQPEPGPEGRPGSNVRPDNPHHCTLRITPGQVTLRTRSGETVSHPPAPGPRLADLTWRLESARARGTLVTRGTDKGGGMGALLTEYGRELGTAYLSGPAGDALLTELKAARAQNAALRLGLELADELADLPWETLIAPGEPEPLALQPRVQMFRSVPATTATPLMPIRGPLRILVAMAAPEGPGGGAVLDLEAELAKILDSVQSARKGGRDRPGAYVRILNQGTLDAIRDALLQERYHVLHISCHAKPGVLLLEDADGRVDEVTTRRFIDEALPANRGVPLLVLSGCSTALTQPASTEDDPGEQEPLTGLARGLTAAGLPAVLAMTAPVTDPYATALARSLYYELSVRDTPEVLPAFCDARRRLEQARRRLPPATLEASLVEWATPALFLRGPSLPLYTPADGFDQITAPPEPQFADGVPLRKVGEFVGRRTELRTALTALHADGPGVLLHGIGGVGKSSLAAELLRRLGPDTGVLVSAISQTSPDQLLDEIGRTLLTAFEDEQVRRLATYVRRPSEEWSERLQALGPLFAQVPVTLLLDNFEDNLDNDQARWTIRDPGLAEFLTAWIRLRGTHKLLITSRFPFVLPQDAHRRLVVRHLGPLSWAEARKLMWRLPGLDALGAEDQQRAWTVVGGHPRALEYVDALLRGGRARFADVGERLERLVRDRGVADPAGWLGAGRGLDGALAKAVTLAVDDALVGELVGLVDGLARRVLVGVSVYRRPVDRAGLAVAQVWRDVEADRVAPSTEPVGVDAAVGVLAGLGLLVPEVDDQNQGTFVVHRWTAEALARPQLTPGDEVRKAHAAAARYWRRRVQVRRQDQRQALEDMVEARYHHHRSGDLSAAANATDWVRERLHTWGAWSWEQQLCMETLSWFPDNSREQAVGFHQLGMIAQLRGEYDQALEWCRKSLTIKEELGNRAGMARSYHQLGVIAQERGEYDQALEWYRKALTISEELGNRAGMANGYHQLGVIAQQRGEYDQALEWYRNSLTIEEELGNRTGMAISYYQLGRISGERGEYDQALKWCRKSLTISEELGNRVGMANGYHQLGVIAQQRGEYDRALEWYRKALTIREELGNRADMAASISQIGVLYTQIGRAAEGVVYNLRSLGILVQLGSPQVSRNLYWLNRQRQELGETEFLRILADHLDADSMHDLLAALSDEGGPTCAVGTQGLMPESSPRRGW</sequence>
<accession>A0ABW1NB96</accession>
<dbReference type="InterPro" id="IPR027417">
    <property type="entry name" value="P-loop_NTPase"/>
</dbReference>
<evidence type="ECO:0000256" key="1">
    <source>
        <dbReference type="PROSITE-ProRule" id="PRU00339"/>
    </source>
</evidence>